<evidence type="ECO:0000313" key="1">
    <source>
        <dbReference type="EMBL" id="CAG8626982.1"/>
    </source>
</evidence>
<keyword evidence="2" id="KW-1185">Reference proteome</keyword>
<sequence length="701" mass="80679">MSTGDKSAGSFFFMLEKFLEKFKNRLFIDIVLKDHDNSLEENITLKQAYSIAQIRKTYDKRDIIFGTLSMTKLSVPVECFSMEYPNLIRTACKLSLGRGDVSWLPLYGGPVANAANYCCIVDPLNARSCLADIKLDLNYTKVVEGELKEKDNVNLLRSVYKTFEESGSKNPGLMTARTLLAMHNNVPESVVEVIDEMVKPNDKRKTLINTNAKNYHEAYGLLSFSVNVICGFNNLPGETKYIILISVPIGEEIHTLLFISDTDALVSDNIIVLESLIVDTYGRRMWMLCTSDDSSTRKVAVGRRNEVKELVINNHNLEGTLKLENFPNLEELHCPDNKLITPERLEMLNISSNNVAESNLTPFSKFTNLKHLGLEELDLAGTDVDSGWEYLPESLQIFYLFAKEKPESKSSLIGEELKKYGEPGKDKDEDDDFALLLRKFKQVQTLQKFEEQETEIKYLELRIQELTNLIKNQKQKIINDFLNVLPEKGLIQQLITTYLELKKTEKQKLPSRKLEKECNKFKDELEDRLGEEFVEKMQFILSDCEELEKTQQNQIAEFEKLKQENLSLQLEELVRNQGRLIAEQVINKIEEINEDNEKMFSSTEEPIFDEKDKIGEGGHGVVYRGKHKKRDAAVKKLILTNDAKRQEIRNEINILKKLRDRNIIQYYGVYYRDKQILIIMDYAEGGSLKKLIDDNKNRGHD</sequence>
<dbReference type="EMBL" id="CAJVQC010011406">
    <property type="protein sequence ID" value="CAG8626982.1"/>
    <property type="molecule type" value="Genomic_DNA"/>
</dbReference>
<evidence type="ECO:0000313" key="2">
    <source>
        <dbReference type="Proteomes" id="UP000789920"/>
    </source>
</evidence>
<gene>
    <name evidence="1" type="ORF">RPERSI_LOCUS6944</name>
</gene>
<reference evidence="1" key="1">
    <citation type="submission" date="2021-06" db="EMBL/GenBank/DDBJ databases">
        <authorList>
            <person name="Kallberg Y."/>
            <person name="Tangrot J."/>
            <person name="Rosling A."/>
        </authorList>
    </citation>
    <scope>NUCLEOTIDE SEQUENCE</scope>
    <source>
        <strain evidence="1">MA461A</strain>
    </source>
</reference>
<name>A0ACA9N4D0_9GLOM</name>
<proteinExistence type="predicted"/>
<dbReference type="Proteomes" id="UP000789920">
    <property type="component" value="Unassembled WGS sequence"/>
</dbReference>
<comment type="caution">
    <text evidence="1">The sequence shown here is derived from an EMBL/GenBank/DDBJ whole genome shotgun (WGS) entry which is preliminary data.</text>
</comment>
<protein>
    <submittedName>
        <fullName evidence="1">830_t:CDS:1</fullName>
    </submittedName>
</protein>
<organism evidence="1 2">
    <name type="scientific">Racocetra persica</name>
    <dbReference type="NCBI Taxonomy" id="160502"/>
    <lineage>
        <taxon>Eukaryota</taxon>
        <taxon>Fungi</taxon>
        <taxon>Fungi incertae sedis</taxon>
        <taxon>Mucoromycota</taxon>
        <taxon>Glomeromycotina</taxon>
        <taxon>Glomeromycetes</taxon>
        <taxon>Diversisporales</taxon>
        <taxon>Gigasporaceae</taxon>
        <taxon>Racocetra</taxon>
    </lineage>
</organism>
<accession>A0ACA9N4D0</accession>